<dbReference type="AlphaFoldDB" id="A0A061AFV8"/>
<gene>
    <name evidence="2" type="ORF">RHTO0S_01e12156g</name>
</gene>
<feature type="compositionally biased region" description="Polar residues" evidence="1">
    <location>
        <begin position="410"/>
        <end position="420"/>
    </location>
</feature>
<dbReference type="InterPro" id="IPR011009">
    <property type="entry name" value="Kinase-like_dom_sf"/>
</dbReference>
<dbReference type="EMBL" id="LK052936">
    <property type="protein sequence ID" value="CDR36008.1"/>
    <property type="molecule type" value="Genomic_DNA"/>
</dbReference>
<organism evidence="2">
    <name type="scientific">Rhodotorula toruloides</name>
    <name type="common">Yeast</name>
    <name type="synonym">Rhodosporidium toruloides</name>
    <dbReference type="NCBI Taxonomy" id="5286"/>
    <lineage>
        <taxon>Eukaryota</taxon>
        <taxon>Fungi</taxon>
        <taxon>Dikarya</taxon>
        <taxon>Basidiomycota</taxon>
        <taxon>Pucciniomycotina</taxon>
        <taxon>Microbotryomycetes</taxon>
        <taxon>Sporidiobolales</taxon>
        <taxon>Sporidiobolaceae</taxon>
        <taxon>Rhodotorula</taxon>
    </lineage>
</organism>
<dbReference type="Gene3D" id="1.10.510.10">
    <property type="entry name" value="Transferase(Phosphotransferase) domain 1"/>
    <property type="match status" value="1"/>
</dbReference>
<evidence type="ECO:0000256" key="1">
    <source>
        <dbReference type="SAM" id="MobiDB-lite"/>
    </source>
</evidence>
<proteinExistence type="predicted"/>
<feature type="region of interest" description="Disordered" evidence="1">
    <location>
        <begin position="386"/>
        <end position="423"/>
    </location>
</feature>
<feature type="region of interest" description="Disordered" evidence="1">
    <location>
        <begin position="39"/>
        <end position="61"/>
    </location>
</feature>
<feature type="compositionally biased region" description="Low complexity" evidence="1">
    <location>
        <begin position="463"/>
        <end position="498"/>
    </location>
</feature>
<evidence type="ECO:0000313" key="2">
    <source>
        <dbReference type="EMBL" id="CDR36008.1"/>
    </source>
</evidence>
<dbReference type="SUPFAM" id="SSF56112">
    <property type="entry name" value="Protein kinase-like (PK-like)"/>
    <property type="match status" value="1"/>
</dbReference>
<feature type="compositionally biased region" description="Basic and acidic residues" evidence="1">
    <location>
        <begin position="389"/>
        <end position="409"/>
    </location>
</feature>
<feature type="region of interest" description="Disordered" evidence="1">
    <location>
        <begin position="463"/>
        <end position="502"/>
    </location>
</feature>
<accession>A0A061AFV8</accession>
<sequence>MARSEGGGSAVTGARARSVSRRNLEDIELILSQPFPARPFDPGWTTSEQTQGLSRPFSESTQRHARLAETMGGSGGANGIPLSTVEFDEVASSNVPDTLVGLVDDLTAERARAGKTTGPVPDFHARRPDTRVCSYVDVDYLRSKLMSELAITADCLSLLRADEGDEVWDVCGDFSGTKMATVAADIVATIKGREWEGGALLLQAISDQAFRSVRDSMAARKVWPPLAVVDEPDKGGDGKSKGRGTVTCWDADRAEWVTVPEDLKLALQIVSIISTRTRRSVALGVKVPVILLPVLTGSLLFFAGGYDVDIDGVEYFRLCLSQMYDLNGVPLRKILAAVSLLNISHEPLRLPDLFDPAIAADSDVMPDEIGWTDKAKAALAGLRARQRPGLRDRTSGSACDKGERAERSRTSTNEASTTNVGGSGARRTDYHAVFYRRQDIFQLVHNGGNPFLRQIYERISTDSTLTSMSDTNTSPTPSTSRASSTPPRSDTSAPSSAAPSPPQYPLVKLDTLVYSRDHLRICECTELGVVFKLAWYGDDEVEELEHESAIYEALYRLPAASRFLAPYVGTYEWFGIRLAVVTGSGAEVGEWRQHSDKIINVVSRLHDAGYIHGDLAARNVLQFPDGLRLIDLGRARKADARDRALEMKELRLVLAGVKDAIDYEGMFSYPCNR</sequence>
<feature type="compositionally biased region" description="Polar residues" evidence="1">
    <location>
        <begin position="44"/>
        <end position="60"/>
    </location>
</feature>
<protein>
    <submittedName>
        <fullName evidence="2">RHTO0S01e12156g1_1</fullName>
    </submittedName>
</protein>
<dbReference type="OrthoDB" id="3182995at2759"/>
<name>A0A061AFV8_RHOTO</name>
<reference evidence="2" key="1">
    <citation type="journal article" date="2014" name="Genome Announc.">
        <title>Draft genome sequence of Rhodosporidium toruloides CECT1137, an oleaginous yeast of biotechnological interest.</title>
        <authorList>
            <person name="Morin N."/>
            <person name="Calcas X."/>
            <person name="Devillers H."/>
            <person name="Durrens P."/>
            <person name="Sherman D.J."/>
            <person name="Nicaud J.-M."/>
            <person name="Neuveglise C."/>
        </authorList>
    </citation>
    <scope>NUCLEOTIDE SEQUENCE</scope>
    <source>
        <strain evidence="2">CECT1137</strain>
    </source>
</reference>